<protein>
    <submittedName>
        <fullName evidence="3">PucR family transcriptional regulator</fullName>
    </submittedName>
</protein>
<evidence type="ECO:0000313" key="3">
    <source>
        <dbReference type="EMBL" id="REK72809.1"/>
    </source>
</evidence>
<evidence type="ECO:0000259" key="2">
    <source>
        <dbReference type="Pfam" id="PF25906"/>
    </source>
</evidence>
<feature type="domain" description="PucR C-terminal helix-turn-helix" evidence="1">
    <location>
        <begin position="341"/>
        <end position="398"/>
    </location>
</feature>
<dbReference type="Gene3D" id="1.10.10.2840">
    <property type="entry name" value="PucR C-terminal helix-turn-helix domain"/>
    <property type="match status" value="1"/>
</dbReference>
<sequence length="420" mass="46830">MGDEGAWLRSLVGDVTDRTPPGRPMSVQDHARALRPLVAAFATDVADRIQTDVPAYAGEPDGRRRDVIAHAVEQATHRFLDTLDGLPHRDRGVDEMFQAMGRAEASDSGDLAAMRAALRLAATVTWDNLRRANPEQPLTDETRGQLADGLFGYIDHLVEQAEKGFAAGRRAIQNDRGQARARLADKLLTGRHRGPLDAVDPQVWAPPEWVVVVVSEPDEQRSIDVATLALDHLVVRHDQRVAVIADAKQTLAVTAAFEAAGTRAAVSWPVGPKLVPSAYRWARRALDLVRRGVIPEQPLIECRDHRTQIWLHSEPALRQRMCQDMLKPLLAETPNSREILSQTLLVWLETRDSAPAIAAHLGVHAQTVRYRWKRINELFGDDLHDPEFIVQITMLLKASVPLWQAGDQSDFERFREEESA</sequence>
<organism evidence="3 4">
    <name type="scientific">Aeromicrobium endophyticum</name>
    <dbReference type="NCBI Taxonomy" id="2292704"/>
    <lineage>
        <taxon>Bacteria</taxon>
        <taxon>Bacillati</taxon>
        <taxon>Actinomycetota</taxon>
        <taxon>Actinomycetes</taxon>
        <taxon>Propionibacteriales</taxon>
        <taxon>Nocardioidaceae</taxon>
        <taxon>Aeromicrobium</taxon>
    </lineage>
</organism>
<comment type="caution">
    <text evidence="3">The sequence shown here is derived from an EMBL/GenBank/DDBJ whole genome shotgun (WGS) entry which is preliminary data.</text>
</comment>
<dbReference type="Proteomes" id="UP000265581">
    <property type="component" value="Unassembled WGS sequence"/>
</dbReference>
<dbReference type="AlphaFoldDB" id="A0A371PA45"/>
<evidence type="ECO:0000313" key="4">
    <source>
        <dbReference type="Proteomes" id="UP000265581"/>
    </source>
</evidence>
<keyword evidence="4" id="KW-1185">Reference proteome</keyword>
<reference evidence="3 4" key="1">
    <citation type="submission" date="2018-08" db="EMBL/GenBank/DDBJ databases">
        <title>Aeromicrobium sp. M2KJ-4, whole genome shotgun sequence.</title>
        <authorList>
            <person name="Tuo L."/>
        </authorList>
    </citation>
    <scope>NUCLEOTIDE SEQUENCE [LARGE SCALE GENOMIC DNA]</scope>
    <source>
        <strain evidence="3 4">M2KJ-4</strain>
    </source>
</reference>
<dbReference type="InterPro" id="IPR042070">
    <property type="entry name" value="PucR_C-HTH_sf"/>
</dbReference>
<evidence type="ECO:0000259" key="1">
    <source>
        <dbReference type="Pfam" id="PF13556"/>
    </source>
</evidence>
<dbReference type="InterPro" id="IPR058663">
    <property type="entry name" value="PucR-like_N"/>
</dbReference>
<dbReference type="OrthoDB" id="5243741at2"/>
<dbReference type="EMBL" id="QUBR01000001">
    <property type="protein sequence ID" value="REK72809.1"/>
    <property type="molecule type" value="Genomic_DNA"/>
</dbReference>
<dbReference type="Pfam" id="PF13556">
    <property type="entry name" value="HTH_30"/>
    <property type="match status" value="1"/>
</dbReference>
<dbReference type="InterPro" id="IPR051448">
    <property type="entry name" value="CdaR-like_regulators"/>
</dbReference>
<dbReference type="PANTHER" id="PTHR33744">
    <property type="entry name" value="CARBOHYDRATE DIACID REGULATOR"/>
    <property type="match status" value="1"/>
</dbReference>
<proteinExistence type="predicted"/>
<dbReference type="InterPro" id="IPR025736">
    <property type="entry name" value="PucR_C-HTH_dom"/>
</dbReference>
<accession>A0A371PA45</accession>
<dbReference type="Pfam" id="PF25906">
    <property type="entry name" value="PucR-like_N"/>
    <property type="match status" value="1"/>
</dbReference>
<gene>
    <name evidence="3" type="ORF">DX116_04195</name>
</gene>
<dbReference type="PANTHER" id="PTHR33744:SF1">
    <property type="entry name" value="DNA-BINDING TRANSCRIPTIONAL ACTIVATOR ADER"/>
    <property type="match status" value="1"/>
</dbReference>
<name>A0A371PA45_9ACTN</name>
<dbReference type="RefSeq" id="WP_119702923.1">
    <property type="nucleotide sequence ID" value="NZ_JBHSOI010000001.1"/>
</dbReference>
<feature type="domain" description="PucR-like N-terminal" evidence="2">
    <location>
        <begin position="30"/>
        <end position="188"/>
    </location>
</feature>